<dbReference type="Pfam" id="PF00501">
    <property type="entry name" value="AMP-binding"/>
    <property type="match status" value="1"/>
</dbReference>
<evidence type="ECO:0000259" key="1">
    <source>
        <dbReference type="Pfam" id="PF00501"/>
    </source>
</evidence>
<protein>
    <submittedName>
        <fullName evidence="3">Acyl--CoA ligase</fullName>
    </submittedName>
</protein>
<dbReference type="PANTHER" id="PTHR24096">
    <property type="entry name" value="LONG-CHAIN-FATTY-ACID--COA LIGASE"/>
    <property type="match status" value="1"/>
</dbReference>
<dbReference type="InterPro" id="IPR000873">
    <property type="entry name" value="AMP-dep_synth/lig_dom"/>
</dbReference>
<reference evidence="3" key="2">
    <citation type="journal article" date="2021" name="Microbiol. Resour. Announc.">
        <title>Complete Genome Sequences of Three Human Oral Treponema parvum Isolates.</title>
        <authorList>
            <person name="Zeng H."/>
            <person name="Watt R.M."/>
        </authorList>
    </citation>
    <scope>NUCLEOTIDE SEQUENCE</scope>
    <source>
        <strain evidence="3">ATCC 700773</strain>
    </source>
</reference>
<dbReference type="InterPro" id="IPR042099">
    <property type="entry name" value="ANL_N_sf"/>
</dbReference>
<feature type="domain" description="AMP-binding enzyme C-terminal" evidence="2">
    <location>
        <begin position="403"/>
        <end position="480"/>
    </location>
</feature>
<sequence>MKSIAEQIFSYALSAPDKVAVSDGKRSISYSELTSDILFATAVLEKECKLHKGDCVILASAKELEFVSVYFACHLCGAIALPIDPETNEKRLSVICGKTSPKLVVGLNRQTEYRTLPFDKFIRTDLTKFGSSMSDIKFPDAESIADIIFTTGTTGVPKGVTLTHKNISAAARNINSFIKNSTDDVELLALPVSHSFGLGRLRCVLSNGQTLVLLGSFANMRRFFRYIDEFKVTGFGMVPASWAMIKKLSGNKIADFAEQLNYIEIGSAPMPLEDKELLCSLLPKTRICMHYGLTEASRSAFMEFHSENNRFETVGKETPNMHISICDEKGNKLPVNTEGEICVEGDAVTNGYYQEKEITAKSFWGKKFRTGDWGHLDEEGYLTLKSRKKELINVGGKKVSPIEVEDVLKSFDFVKDCACIASPDPNGVLGEVVKAFIVTDEPEKVTAGNMLNLIGKQLETYKIPVQYEVIESIPKTSSGKIQRLLLKR</sequence>
<dbReference type="GO" id="GO:0016405">
    <property type="term" value="F:CoA-ligase activity"/>
    <property type="evidence" value="ECO:0007669"/>
    <property type="project" value="TreeGrafter"/>
</dbReference>
<dbReference type="Pfam" id="PF13193">
    <property type="entry name" value="AMP-binding_C"/>
    <property type="match status" value="1"/>
</dbReference>
<keyword evidence="3" id="KW-0436">Ligase</keyword>
<dbReference type="Gene3D" id="3.40.50.12780">
    <property type="entry name" value="N-terminal domain of ligase-like"/>
    <property type="match status" value="1"/>
</dbReference>
<accession>A0A975EYJ5</accession>
<dbReference type="Proteomes" id="UP000671995">
    <property type="component" value="Chromosome"/>
</dbReference>
<organism evidence="3 4">
    <name type="scientific">Treponema parvum</name>
    <dbReference type="NCBI Taxonomy" id="138851"/>
    <lineage>
        <taxon>Bacteria</taxon>
        <taxon>Pseudomonadati</taxon>
        <taxon>Spirochaetota</taxon>
        <taxon>Spirochaetia</taxon>
        <taxon>Spirochaetales</taxon>
        <taxon>Treponemataceae</taxon>
        <taxon>Treponema</taxon>
    </lineage>
</organism>
<dbReference type="SUPFAM" id="SSF56801">
    <property type="entry name" value="Acetyl-CoA synthetase-like"/>
    <property type="match status" value="1"/>
</dbReference>
<dbReference type="RefSeq" id="WP_210118087.1">
    <property type="nucleotide sequence ID" value="NZ_CP054257.1"/>
</dbReference>
<dbReference type="InterPro" id="IPR025110">
    <property type="entry name" value="AMP-bd_C"/>
</dbReference>
<feature type="domain" description="AMP-dependent synthetase/ligase" evidence="1">
    <location>
        <begin position="14"/>
        <end position="353"/>
    </location>
</feature>
<dbReference type="InterPro" id="IPR020845">
    <property type="entry name" value="AMP-binding_CS"/>
</dbReference>
<evidence type="ECO:0000313" key="4">
    <source>
        <dbReference type="Proteomes" id="UP000671995"/>
    </source>
</evidence>
<name>A0A975EYJ5_9SPIR</name>
<evidence type="ECO:0000259" key="2">
    <source>
        <dbReference type="Pfam" id="PF13193"/>
    </source>
</evidence>
<dbReference type="InterPro" id="IPR045851">
    <property type="entry name" value="AMP-bd_C_sf"/>
</dbReference>
<proteinExistence type="predicted"/>
<reference evidence="3" key="1">
    <citation type="submission" date="2020-05" db="EMBL/GenBank/DDBJ databases">
        <authorList>
            <person name="Zeng H."/>
            <person name="Chan Y.K."/>
            <person name="Watt R.M."/>
        </authorList>
    </citation>
    <scope>NUCLEOTIDE SEQUENCE</scope>
    <source>
        <strain evidence="3">ATCC 700773</strain>
    </source>
</reference>
<dbReference type="PROSITE" id="PS00455">
    <property type="entry name" value="AMP_BINDING"/>
    <property type="match status" value="1"/>
</dbReference>
<evidence type="ECO:0000313" key="3">
    <source>
        <dbReference type="EMBL" id="QTQ11291.1"/>
    </source>
</evidence>
<dbReference type="Gene3D" id="3.30.300.30">
    <property type="match status" value="1"/>
</dbReference>
<dbReference type="AlphaFoldDB" id="A0A975EYJ5"/>
<dbReference type="EMBL" id="CP054257">
    <property type="protein sequence ID" value="QTQ11291.1"/>
    <property type="molecule type" value="Genomic_DNA"/>
</dbReference>
<gene>
    <name evidence="3" type="ORF">HRI96_03220</name>
</gene>